<dbReference type="Gene3D" id="3.10.20.90">
    <property type="entry name" value="Phosphatidylinositol 3-kinase Catalytic Subunit, Chain A, domain 1"/>
    <property type="match status" value="1"/>
</dbReference>
<reference evidence="3" key="1">
    <citation type="journal article" date="2023" name="Mol. Biol. Evol.">
        <title>Third-Generation Sequencing Reveals the Adaptive Role of the Epigenome in Three Deep-Sea Polychaetes.</title>
        <authorList>
            <person name="Perez M."/>
            <person name="Aroh O."/>
            <person name="Sun Y."/>
            <person name="Lan Y."/>
            <person name="Juniper S.K."/>
            <person name="Young C.R."/>
            <person name="Angers B."/>
            <person name="Qian P.Y."/>
        </authorList>
    </citation>
    <scope>NUCLEOTIDE SEQUENCE</scope>
    <source>
        <strain evidence="3">P08H-3</strain>
    </source>
</reference>
<dbReference type="AlphaFoldDB" id="A0AAD9MTY7"/>
<dbReference type="InterPro" id="IPR051567">
    <property type="entry name" value="Unconventional_Myosin_ATPase"/>
</dbReference>
<dbReference type="Pfam" id="PF21998">
    <property type="entry name" value="FERM_C1_MyoVII"/>
    <property type="match status" value="1"/>
</dbReference>
<protein>
    <recommendedName>
        <fullName evidence="2">MyTH4 domain-containing protein</fullName>
    </recommendedName>
</protein>
<dbReference type="Gene3D" id="1.25.40.530">
    <property type="entry name" value="MyTH4 domain"/>
    <property type="match status" value="1"/>
</dbReference>
<evidence type="ECO:0000313" key="3">
    <source>
        <dbReference type="EMBL" id="KAK2143741.1"/>
    </source>
</evidence>
<dbReference type="Proteomes" id="UP001208570">
    <property type="component" value="Unassembled WGS sequence"/>
</dbReference>
<accession>A0AAD9MTY7</accession>
<feature type="region of interest" description="Disordered" evidence="1">
    <location>
        <begin position="1"/>
        <end position="31"/>
    </location>
</feature>
<sequence>MAKAMEPASDKNANFLASRRDSTKSQDDILNPEGLFVQDTEEALTAEFRFHLGMLDEEEDLSESFKASIGMMGPEAVAATTEIDMVWEKQYEATLKGFPYEKFARKNFKDKQTLNFSKEHIRGPLLAKRHDIDKLISPLIWLCIQRFMGDIPYPEVKPEKSRIPMMSRILQSLDINSKKQKSVYGRHGKPEEEIVSFKTGKSGSRGTVSEKRKTWRNLFSKSGSGSKRSSRVTLKSDEIVYPTDPDQSLEAIPSDELELIHYVVGHGILRREMRDEIFCQLCKQLKENPSKESSLQGWVLMALCIGCFLPSDQFINYLQSYLRAVKDDFKEYAMYTRRLIKRTTANGPRYHPPNWLEVQATKMRRFVDLPVALPDGRMQTVEADSAIIASEVCNKIAVETNLKDTYGFSLFICIFHKFMRAKGLRVEDAPWRLYFRKEIFVPWHNPEYCPVSTEFIYRQVCKGIRTEEYRTRSNGDEMIPGKLQAELKDYIPKRQLAGGRSRDGWMNAIIASFSAQGFDQKCVPPEQVKWHIVVTAPYKWPLQFSGVASVRCKASSGALCLSVFLRTDKKYGQVFTMVTLKGDEFSFISPNAHVIRDLVSTFLDGLRQRCDFSHQSIVRWGCISVST</sequence>
<dbReference type="InterPro" id="IPR011993">
    <property type="entry name" value="PH-like_dom_sf"/>
</dbReference>
<dbReference type="InterPro" id="IPR029071">
    <property type="entry name" value="Ubiquitin-like_domsf"/>
</dbReference>
<evidence type="ECO:0000259" key="2">
    <source>
        <dbReference type="PROSITE" id="PS51016"/>
    </source>
</evidence>
<dbReference type="PANTHER" id="PTHR22692:SF33">
    <property type="entry name" value="MYOSIN"/>
    <property type="match status" value="1"/>
</dbReference>
<dbReference type="Gene3D" id="2.30.29.30">
    <property type="entry name" value="Pleckstrin-homology domain (PH domain)/Phosphotyrosine-binding domain (PTB)"/>
    <property type="match status" value="1"/>
</dbReference>
<organism evidence="3 4">
    <name type="scientific">Paralvinella palmiformis</name>
    <dbReference type="NCBI Taxonomy" id="53620"/>
    <lineage>
        <taxon>Eukaryota</taxon>
        <taxon>Metazoa</taxon>
        <taxon>Spiralia</taxon>
        <taxon>Lophotrochozoa</taxon>
        <taxon>Annelida</taxon>
        <taxon>Polychaeta</taxon>
        <taxon>Sedentaria</taxon>
        <taxon>Canalipalpata</taxon>
        <taxon>Terebellida</taxon>
        <taxon>Terebelliformia</taxon>
        <taxon>Alvinellidae</taxon>
        <taxon>Paralvinella</taxon>
    </lineage>
</organism>
<dbReference type="InterPro" id="IPR000857">
    <property type="entry name" value="MyTH4_dom"/>
</dbReference>
<dbReference type="SMART" id="SM00139">
    <property type="entry name" value="MyTH4"/>
    <property type="match status" value="1"/>
</dbReference>
<dbReference type="InterPro" id="IPR041793">
    <property type="entry name" value="MyoVII_FERM_C1"/>
</dbReference>
<evidence type="ECO:0000256" key="1">
    <source>
        <dbReference type="SAM" id="MobiDB-lite"/>
    </source>
</evidence>
<name>A0AAD9MTY7_9ANNE</name>
<dbReference type="PROSITE" id="PS51016">
    <property type="entry name" value="MYTH4"/>
    <property type="match status" value="1"/>
</dbReference>
<dbReference type="Pfam" id="PF00784">
    <property type="entry name" value="MyTH4"/>
    <property type="match status" value="1"/>
</dbReference>
<dbReference type="GO" id="GO:0005856">
    <property type="term" value="C:cytoskeleton"/>
    <property type="evidence" value="ECO:0007669"/>
    <property type="project" value="InterPro"/>
</dbReference>
<dbReference type="SMART" id="SM00295">
    <property type="entry name" value="B41"/>
    <property type="match status" value="1"/>
</dbReference>
<dbReference type="Gene3D" id="1.20.80.10">
    <property type="match status" value="1"/>
</dbReference>
<feature type="domain" description="MyTH4" evidence="2">
    <location>
        <begin position="116"/>
        <end position="362"/>
    </location>
</feature>
<dbReference type="EMBL" id="JAODUP010000816">
    <property type="protein sequence ID" value="KAK2143741.1"/>
    <property type="molecule type" value="Genomic_DNA"/>
</dbReference>
<proteinExistence type="predicted"/>
<comment type="caution">
    <text evidence="3">The sequence shown here is derived from an EMBL/GenBank/DDBJ whole genome shotgun (WGS) entry which is preliminary data.</text>
</comment>
<dbReference type="PANTHER" id="PTHR22692">
    <property type="entry name" value="MYOSIN VII, XV"/>
    <property type="match status" value="1"/>
</dbReference>
<evidence type="ECO:0000313" key="4">
    <source>
        <dbReference type="Proteomes" id="UP001208570"/>
    </source>
</evidence>
<keyword evidence="4" id="KW-1185">Reference proteome</keyword>
<dbReference type="InterPro" id="IPR019749">
    <property type="entry name" value="Band_41_domain"/>
</dbReference>
<dbReference type="Pfam" id="PF21989">
    <property type="entry name" value="RA_2"/>
    <property type="match status" value="1"/>
</dbReference>
<gene>
    <name evidence="3" type="ORF">LSH36_816g00081</name>
</gene>
<feature type="compositionally biased region" description="Basic and acidic residues" evidence="1">
    <location>
        <begin position="18"/>
        <end position="27"/>
    </location>
</feature>
<dbReference type="InterPro" id="IPR014352">
    <property type="entry name" value="FERM/acyl-CoA-bd_prot_sf"/>
</dbReference>
<dbReference type="SUPFAM" id="SSF54236">
    <property type="entry name" value="Ubiquitin-like"/>
    <property type="match status" value="1"/>
</dbReference>
<dbReference type="InterPro" id="IPR038185">
    <property type="entry name" value="MyTH4_dom_sf"/>
</dbReference>